<keyword evidence="4" id="KW-0808">Transferase</keyword>
<protein>
    <recommendedName>
        <fullName evidence="2">histidine kinase</fullName>
        <ecNumber evidence="2">2.7.13.3</ecNumber>
    </recommendedName>
</protein>
<sequence length="263" mass="29130">MAVRDRDRGRAPVVIARSGSPRFRCRVARPTLHLAVKVCSKSRTFAHDLGWRMPRSVLGWAALKPFGMSALGVGIWEDAPHEGWVRGDATMARIFGLSEAEAAEGISWEQLSAIFHPEDLARDQSERRRVREEGGLFAWEHRIVPAPGLVRWVLARGRFERRPDGHVYGRGIVIDITDSRIDGPLEPPAGFLGAPAEQGTAVERMADYAMRLWEMVGDLGPDEAARVQPLLEALLYELGRQIAASLSGSPPDVARRPRNPKAH</sequence>
<comment type="catalytic activity">
    <reaction evidence="1">
        <text>ATP + protein L-histidine = ADP + protein N-phospho-L-histidine.</text>
        <dbReference type="EC" id="2.7.13.3"/>
    </reaction>
</comment>
<feature type="domain" description="PAS fold-3" evidence="6">
    <location>
        <begin position="88"/>
        <end position="168"/>
    </location>
</feature>
<keyword evidence="8" id="KW-1185">Reference proteome</keyword>
<organism evidence="7 8">
    <name type="scientific">Methylobacterium radiotolerans</name>
    <dbReference type="NCBI Taxonomy" id="31998"/>
    <lineage>
        <taxon>Bacteria</taxon>
        <taxon>Pseudomonadati</taxon>
        <taxon>Pseudomonadota</taxon>
        <taxon>Alphaproteobacteria</taxon>
        <taxon>Hyphomicrobiales</taxon>
        <taxon>Methylobacteriaceae</taxon>
        <taxon>Methylobacterium</taxon>
    </lineage>
</organism>
<dbReference type="RefSeq" id="WP_245295814.1">
    <property type="nucleotide sequence ID" value="NZ_JAZBNP010000001.1"/>
</dbReference>
<dbReference type="InterPro" id="IPR000014">
    <property type="entry name" value="PAS"/>
</dbReference>
<dbReference type="CDD" id="cd00130">
    <property type="entry name" value="PAS"/>
    <property type="match status" value="1"/>
</dbReference>
<gene>
    <name evidence="7" type="ORF">ABIC20_003874</name>
</gene>
<evidence type="ECO:0000313" key="8">
    <source>
        <dbReference type="Proteomes" id="UP001549119"/>
    </source>
</evidence>
<dbReference type="InterPro" id="IPR035965">
    <property type="entry name" value="PAS-like_dom_sf"/>
</dbReference>
<dbReference type="SUPFAM" id="SSF55785">
    <property type="entry name" value="PYP-like sensor domain (PAS domain)"/>
    <property type="match status" value="1"/>
</dbReference>
<evidence type="ECO:0000256" key="1">
    <source>
        <dbReference type="ARBA" id="ARBA00000085"/>
    </source>
</evidence>
<accession>A0ABV2NJM1</accession>
<evidence type="ECO:0000259" key="6">
    <source>
        <dbReference type="Pfam" id="PF08447"/>
    </source>
</evidence>
<dbReference type="InterPro" id="IPR013655">
    <property type="entry name" value="PAS_fold_3"/>
</dbReference>
<evidence type="ECO:0000256" key="2">
    <source>
        <dbReference type="ARBA" id="ARBA00012438"/>
    </source>
</evidence>
<dbReference type="PANTHER" id="PTHR43304">
    <property type="entry name" value="PHYTOCHROME-LIKE PROTEIN CPH1"/>
    <property type="match status" value="1"/>
</dbReference>
<keyword evidence="3" id="KW-0597">Phosphoprotein</keyword>
<comment type="caution">
    <text evidence="7">The sequence shown here is derived from an EMBL/GenBank/DDBJ whole genome shotgun (WGS) entry which is preliminary data.</text>
</comment>
<evidence type="ECO:0000256" key="5">
    <source>
        <dbReference type="ARBA" id="ARBA00022777"/>
    </source>
</evidence>
<name>A0ABV2NJM1_9HYPH</name>
<dbReference type="Gene3D" id="3.30.450.20">
    <property type="entry name" value="PAS domain"/>
    <property type="match status" value="1"/>
</dbReference>
<reference evidence="7 8" key="1">
    <citation type="submission" date="2024-06" db="EMBL/GenBank/DDBJ databases">
        <title>Genomics of switchgrass bacterial isolates.</title>
        <authorList>
            <person name="Shade A."/>
        </authorList>
    </citation>
    <scope>NUCLEOTIDE SEQUENCE [LARGE SCALE GENOMIC DNA]</scope>
    <source>
        <strain evidence="7 8">PvP084</strain>
    </source>
</reference>
<dbReference type="Proteomes" id="UP001549119">
    <property type="component" value="Unassembled WGS sequence"/>
</dbReference>
<keyword evidence="5" id="KW-0418">Kinase</keyword>
<dbReference type="Pfam" id="PF08447">
    <property type="entry name" value="PAS_3"/>
    <property type="match status" value="1"/>
</dbReference>
<proteinExistence type="predicted"/>
<dbReference type="Gene3D" id="2.10.70.100">
    <property type="match status" value="1"/>
</dbReference>
<evidence type="ECO:0000256" key="3">
    <source>
        <dbReference type="ARBA" id="ARBA00022553"/>
    </source>
</evidence>
<dbReference type="EMBL" id="JBEPNW010000002">
    <property type="protein sequence ID" value="MET3866565.1"/>
    <property type="molecule type" value="Genomic_DNA"/>
</dbReference>
<evidence type="ECO:0000313" key="7">
    <source>
        <dbReference type="EMBL" id="MET3866565.1"/>
    </source>
</evidence>
<dbReference type="InterPro" id="IPR052162">
    <property type="entry name" value="Sensor_kinase/Photoreceptor"/>
</dbReference>
<dbReference type="EC" id="2.7.13.3" evidence="2"/>
<evidence type="ECO:0000256" key="4">
    <source>
        <dbReference type="ARBA" id="ARBA00022679"/>
    </source>
</evidence>
<dbReference type="PANTHER" id="PTHR43304:SF1">
    <property type="entry name" value="PAC DOMAIN-CONTAINING PROTEIN"/>
    <property type="match status" value="1"/>
</dbReference>